<evidence type="ECO:0000313" key="4">
    <source>
        <dbReference type="Proteomes" id="UP000825009"/>
    </source>
</evidence>
<proteinExistence type="predicted"/>
<organism evidence="3 4">
    <name type="scientific">Gymnodinialimonas ceratoperidinii</name>
    <dbReference type="NCBI Taxonomy" id="2856823"/>
    <lineage>
        <taxon>Bacteria</taxon>
        <taxon>Pseudomonadati</taxon>
        <taxon>Pseudomonadota</taxon>
        <taxon>Alphaproteobacteria</taxon>
        <taxon>Rhodobacterales</taxon>
        <taxon>Paracoccaceae</taxon>
        <taxon>Gymnodinialimonas</taxon>
    </lineage>
</organism>
<dbReference type="RefSeq" id="WP_219002308.1">
    <property type="nucleotide sequence ID" value="NZ_CP079194.1"/>
</dbReference>
<evidence type="ECO:0000256" key="1">
    <source>
        <dbReference type="SAM" id="MobiDB-lite"/>
    </source>
</evidence>
<dbReference type="KEGG" id="gce:KYE46_16895"/>
<feature type="compositionally biased region" description="Polar residues" evidence="1">
    <location>
        <begin position="98"/>
        <end position="112"/>
    </location>
</feature>
<evidence type="ECO:0000256" key="2">
    <source>
        <dbReference type="SAM" id="SignalP"/>
    </source>
</evidence>
<sequence length="118" mass="12768">MRYLIPLLLAAAPAGADPAEIVDVTATPAANGWRFEVTLAHGDTGWEDYADGWRVELADGTILATRVLAHPHVEEQPFTRATSGVTIPDETTEVFIRSSTNTQGWAETTTQAPLPRPE</sequence>
<keyword evidence="2" id="KW-0732">Signal</keyword>
<feature type="region of interest" description="Disordered" evidence="1">
    <location>
        <begin position="98"/>
        <end position="118"/>
    </location>
</feature>
<dbReference type="Proteomes" id="UP000825009">
    <property type="component" value="Chromosome"/>
</dbReference>
<name>A0A8F6TXJ9_9RHOB</name>
<feature type="chain" id="PRO_5034787606" evidence="2">
    <location>
        <begin position="17"/>
        <end position="118"/>
    </location>
</feature>
<protein>
    <submittedName>
        <fullName evidence="3">Uncharacterized protein</fullName>
    </submittedName>
</protein>
<dbReference type="AlphaFoldDB" id="A0A8F6TXJ9"/>
<reference evidence="3 4" key="1">
    <citation type="submission" date="2021-07" db="EMBL/GenBank/DDBJ databases">
        <title>A novel Jannaschia species isolated from marine dinoflagellate Ceratoperidinium margalefii.</title>
        <authorList>
            <person name="Jiang Y."/>
            <person name="Li Z."/>
        </authorList>
    </citation>
    <scope>NUCLEOTIDE SEQUENCE [LARGE SCALE GENOMIC DNA]</scope>
    <source>
        <strain evidence="3 4">J12C1-MA-4</strain>
    </source>
</reference>
<accession>A0A8F6TXJ9</accession>
<keyword evidence="4" id="KW-1185">Reference proteome</keyword>
<dbReference type="EMBL" id="CP079194">
    <property type="protein sequence ID" value="QXT39572.1"/>
    <property type="molecule type" value="Genomic_DNA"/>
</dbReference>
<gene>
    <name evidence="3" type="ORF">KYE46_16895</name>
</gene>
<feature type="signal peptide" evidence="2">
    <location>
        <begin position="1"/>
        <end position="16"/>
    </location>
</feature>
<evidence type="ECO:0000313" key="3">
    <source>
        <dbReference type="EMBL" id="QXT39572.1"/>
    </source>
</evidence>